<keyword evidence="1" id="KW-0472">Membrane</keyword>
<dbReference type="AlphaFoldDB" id="A0A365U823"/>
<dbReference type="EMBL" id="QNTQ01000013">
    <property type="protein sequence ID" value="RBI84063.1"/>
    <property type="molecule type" value="Genomic_DNA"/>
</dbReference>
<feature type="transmembrane region" description="Helical" evidence="1">
    <location>
        <begin position="34"/>
        <end position="52"/>
    </location>
</feature>
<dbReference type="GO" id="GO:0016020">
    <property type="term" value="C:membrane"/>
    <property type="evidence" value="ECO:0007669"/>
    <property type="project" value="InterPro"/>
</dbReference>
<evidence type="ECO:0000313" key="2">
    <source>
        <dbReference type="EMBL" id="RBI84063.1"/>
    </source>
</evidence>
<sequence>MTDRALLFTALAALALTAAGAAGGWVAGLAGLPLPWLIGSLAASALIVGLGGHRLPAGFRYPEPLRLSFIAVIGLMIGAQVTPDLATRLPGLAVSLAALAVFTLAAFAASYAVFRGLGGYDRVTAFYCATPGGLYESIMLGEAAGADIRQLTLQQFLRIILVVTLLPLGITLIEGMPVGSSAGVTGAPPGAEVTPWGLASTLAAGAVGLIAARRLRLPAGQLLGPLLAAAALNLTGFGPVALPAELVIAAQIVVGASLGARFLGVTGRMLGRAAGLGLVSVGVMLAMAGGAAMALSGVTGKPVDVLLISFAPGGVTEMSLVALSLGASPAIVTLHHLFRIGLTVVIISVASKLKIPR</sequence>
<feature type="transmembrane region" description="Helical" evidence="1">
    <location>
        <begin position="156"/>
        <end position="173"/>
    </location>
</feature>
<keyword evidence="1" id="KW-1133">Transmembrane helix</keyword>
<feature type="transmembrane region" description="Helical" evidence="1">
    <location>
        <begin position="276"/>
        <end position="299"/>
    </location>
</feature>
<dbReference type="PANTHER" id="PTHR38457:SF1">
    <property type="entry name" value="REGULATOR ABRB-RELATED"/>
    <property type="match status" value="1"/>
</dbReference>
<feature type="transmembrane region" description="Helical" evidence="1">
    <location>
        <begin position="93"/>
        <end position="114"/>
    </location>
</feature>
<dbReference type="PANTHER" id="PTHR38457">
    <property type="entry name" value="REGULATOR ABRB-RELATED"/>
    <property type="match status" value="1"/>
</dbReference>
<dbReference type="RefSeq" id="WP_113290042.1">
    <property type="nucleotide sequence ID" value="NZ_QNTQ01000013.1"/>
</dbReference>
<dbReference type="PIRSF" id="PIRSF038991">
    <property type="entry name" value="Protein_AbrB"/>
    <property type="match status" value="1"/>
</dbReference>
<feature type="transmembrane region" description="Helical" evidence="1">
    <location>
        <begin position="246"/>
        <end position="264"/>
    </location>
</feature>
<keyword evidence="3" id="KW-1185">Reference proteome</keyword>
<keyword evidence="1" id="KW-0812">Transmembrane</keyword>
<proteinExistence type="predicted"/>
<dbReference type="Pfam" id="PF05145">
    <property type="entry name" value="AbrB"/>
    <property type="match status" value="1"/>
</dbReference>
<accession>A0A365U823</accession>
<feature type="transmembrane region" description="Helical" evidence="1">
    <location>
        <begin position="64"/>
        <end position="81"/>
    </location>
</feature>
<gene>
    <name evidence="2" type="ORF">DRV85_13725</name>
</gene>
<evidence type="ECO:0000313" key="3">
    <source>
        <dbReference type="Proteomes" id="UP000253370"/>
    </source>
</evidence>
<dbReference type="OrthoDB" id="7157734at2"/>
<feature type="transmembrane region" description="Helical" evidence="1">
    <location>
        <begin position="193"/>
        <end position="210"/>
    </location>
</feature>
<comment type="caution">
    <text evidence="2">The sequence shown here is derived from an EMBL/GenBank/DDBJ whole genome shotgun (WGS) entry which is preliminary data.</text>
</comment>
<name>A0A365U823_9RHOB</name>
<feature type="transmembrane region" description="Helical" evidence="1">
    <location>
        <begin position="222"/>
        <end position="240"/>
    </location>
</feature>
<dbReference type="Proteomes" id="UP000253370">
    <property type="component" value="Unassembled WGS sequence"/>
</dbReference>
<reference evidence="2 3" key="1">
    <citation type="submission" date="2018-07" db="EMBL/GenBank/DDBJ databases">
        <title>Rhodosalinus sp. strain E84T genomic sequence and assembly.</title>
        <authorList>
            <person name="Liu Z.-W."/>
            <person name="Lu D.-C."/>
        </authorList>
    </citation>
    <scope>NUCLEOTIDE SEQUENCE [LARGE SCALE GENOMIC DNA]</scope>
    <source>
        <strain evidence="2 3">E84</strain>
    </source>
</reference>
<protein>
    <submittedName>
        <fullName evidence="2">AbrB family transcriptional regulator</fullName>
    </submittedName>
</protein>
<organism evidence="2 3">
    <name type="scientific">Rhodosalinus halophilus</name>
    <dbReference type="NCBI Taxonomy" id="2259333"/>
    <lineage>
        <taxon>Bacteria</taxon>
        <taxon>Pseudomonadati</taxon>
        <taxon>Pseudomonadota</taxon>
        <taxon>Alphaproteobacteria</taxon>
        <taxon>Rhodobacterales</taxon>
        <taxon>Paracoccaceae</taxon>
        <taxon>Rhodosalinus</taxon>
    </lineage>
</organism>
<evidence type="ECO:0000256" key="1">
    <source>
        <dbReference type="SAM" id="Phobius"/>
    </source>
</evidence>
<dbReference type="InterPro" id="IPR007820">
    <property type="entry name" value="AbrB_fam"/>
</dbReference>
<dbReference type="GO" id="GO:0010468">
    <property type="term" value="P:regulation of gene expression"/>
    <property type="evidence" value="ECO:0007669"/>
    <property type="project" value="InterPro"/>
</dbReference>